<accession>A0A024S1I4</accession>
<reference evidence="4" key="1">
    <citation type="journal article" date="2013" name="Ind. Biotechnol.">
        <title>Comparative genomics analysis of Trichoderma reesei strains.</title>
        <authorList>
            <person name="Koike H."/>
            <person name="Aerts A."/>
            <person name="LaButti K."/>
            <person name="Grigoriev I.V."/>
            <person name="Baker S.E."/>
        </authorList>
    </citation>
    <scope>NUCLEOTIDE SEQUENCE [LARGE SCALE GENOMIC DNA]</scope>
    <source>
        <strain evidence="4">ATCC 56765 / BCRC 32924 / NRRL 11460 / Rut C-30</strain>
    </source>
</reference>
<evidence type="ECO:0000313" key="3">
    <source>
        <dbReference type="EMBL" id="ETR98305.1"/>
    </source>
</evidence>
<evidence type="ECO:0000256" key="1">
    <source>
        <dbReference type="SAM" id="MobiDB-lite"/>
    </source>
</evidence>
<gene>
    <name evidence="3" type="ORF">M419DRAFT_120601</name>
</gene>
<dbReference type="Proteomes" id="UP000024376">
    <property type="component" value="Unassembled WGS sequence"/>
</dbReference>
<keyword evidence="2" id="KW-1133">Transmembrane helix</keyword>
<feature type="region of interest" description="Disordered" evidence="1">
    <location>
        <begin position="44"/>
        <end position="71"/>
    </location>
</feature>
<sequence>MCVFQCWRPNSSLLLSAVPTVLSVLSVTLRVCVLGRYYLLVKGFSGPLSPSRPRGTDRGSLPSHPRSAARS</sequence>
<feature type="transmembrane region" description="Helical" evidence="2">
    <location>
        <begin position="12"/>
        <end position="39"/>
    </location>
</feature>
<name>A0A024S1I4_HYPJR</name>
<organism evidence="3 4">
    <name type="scientific">Hypocrea jecorina (strain ATCC 56765 / BCRC 32924 / NRRL 11460 / Rut C-30)</name>
    <name type="common">Trichoderma reesei</name>
    <dbReference type="NCBI Taxonomy" id="1344414"/>
    <lineage>
        <taxon>Eukaryota</taxon>
        <taxon>Fungi</taxon>
        <taxon>Dikarya</taxon>
        <taxon>Ascomycota</taxon>
        <taxon>Pezizomycotina</taxon>
        <taxon>Sordariomycetes</taxon>
        <taxon>Hypocreomycetidae</taxon>
        <taxon>Hypocreales</taxon>
        <taxon>Hypocreaceae</taxon>
        <taxon>Trichoderma</taxon>
    </lineage>
</organism>
<dbReference type="AlphaFoldDB" id="A0A024S1I4"/>
<proteinExistence type="predicted"/>
<dbReference type="EMBL" id="KI911163">
    <property type="protein sequence ID" value="ETR98305.1"/>
    <property type="molecule type" value="Genomic_DNA"/>
</dbReference>
<keyword evidence="2" id="KW-0812">Transmembrane</keyword>
<keyword evidence="2" id="KW-0472">Membrane</keyword>
<dbReference type="HOGENOM" id="CLU_2741865_0_0_1"/>
<dbReference type="KEGG" id="trr:M419DRAFT_120601"/>
<evidence type="ECO:0000256" key="2">
    <source>
        <dbReference type="SAM" id="Phobius"/>
    </source>
</evidence>
<evidence type="ECO:0000313" key="4">
    <source>
        <dbReference type="Proteomes" id="UP000024376"/>
    </source>
</evidence>
<protein>
    <submittedName>
        <fullName evidence="3">Uncharacterized protein</fullName>
    </submittedName>
</protein>